<name>A0A2T6BDQ2_9RHOB</name>
<feature type="transmembrane region" description="Helical" evidence="5">
    <location>
        <begin position="94"/>
        <end position="116"/>
    </location>
</feature>
<comment type="subcellular location">
    <subcellularLocation>
        <location evidence="1">Membrane</location>
        <topology evidence="1">Multi-pass membrane protein</topology>
    </subcellularLocation>
</comment>
<keyword evidence="3 5" id="KW-1133">Transmembrane helix</keyword>
<dbReference type="Proteomes" id="UP000243978">
    <property type="component" value="Unassembled WGS sequence"/>
</dbReference>
<dbReference type="Pfam" id="PF01758">
    <property type="entry name" value="SBF"/>
    <property type="match status" value="1"/>
</dbReference>
<dbReference type="InterPro" id="IPR004710">
    <property type="entry name" value="Bilac:Na_transpt"/>
</dbReference>
<dbReference type="Gene3D" id="1.20.1530.20">
    <property type="match status" value="1"/>
</dbReference>
<gene>
    <name evidence="6" type="ORF">C8N43_3001</name>
</gene>
<dbReference type="OrthoDB" id="9806785at2"/>
<accession>A0A2T6BDQ2</accession>
<feature type="transmembrane region" description="Helical" evidence="5">
    <location>
        <begin position="169"/>
        <end position="189"/>
    </location>
</feature>
<evidence type="ECO:0000256" key="4">
    <source>
        <dbReference type="ARBA" id="ARBA00023136"/>
    </source>
</evidence>
<keyword evidence="4 5" id="KW-0472">Membrane</keyword>
<evidence type="ECO:0000256" key="1">
    <source>
        <dbReference type="ARBA" id="ARBA00004141"/>
    </source>
</evidence>
<feature type="transmembrane region" description="Helical" evidence="5">
    <location>
        <begin position="6"/>
        <end position="25"/>
    </location>
</feature>
<evidence type="ECO:0000256" key="3">
    <source>
        <dbReference type="ARBA" id="ARBA00022989"/>
    </source>
</evidence>
<feature type="transmembrane region" description="Helical" evidence="5">
    <location>
        <begin position="67"/>
        <end position="87"/>
    </location>
</feature>
<feature type="transmembrane region" description="Helical" evidence="5">
    <location>
        <begin position="260"/>
        <end position="282"/>
    </location>
</feature>
<feature type="transmembrane region" description="Helical" evidence="5">
    <location>
        <begin position="235"/>
        <end position="254"/>
    </location>
</feature>
<feature type="transmembrane region" description="Helical" evidence="5">
    <location>
        <begin position="201"/>
        <end position="223"/>
    </location>
</feature>
<organism evidence="6 7">
    <name type="scientific">Litoreibacter ponti</name>
    <dbReference type="NCBI Taxonomy" id="1510457"/>
    <lineage>
        <taxon>Bacteria</taxon>
        <taxon>Pseudomonadati</taxon>
        <taxon>Pseudomonadota</taxon>
        <taxon>Alphaproteobacteria</taxon>
        <taxon>Rhodobacterales</taxon>
        <taxon>Roseobacteraceae</taxon>
        <taxon>Litoreibacter</taxon>
    </lineage>
</organism>
<dbReference type="InterPro" id="IPR002657">
    <property type="entry name" value="BilAc:Na_symport/Acr3"/>
</dbReference>
<evidence type="ECO:0000313" key="7">
    <source>
        <dbReference type="Proteomes" id="UP000243978"/>
    </source>
</evidence>
<reference evidence="6 7" key="1">
    <citation type="submission" date="2018-04" db="EMBL/GenBank/DDBJ databases">
        <title>Genomic Encyclopedia of Archaeal and Bacterial Type Strains, Phase II (KMG-II): from individual species to whole genera.</title>
        <authorList>
            <person name="Goeker M."/>
        </authorList>
    </citation>
    <scope>NUCLEOTIDE SEQUENCE [LARGE SCALE GENOMIC DNA]</scope>
    <source>
        <strain evidence="6 7">DSM 100977</strain>
    </source>
</reference>
<dbReference type="PANTHER" id="PTHR10361:SF24">
    <property type="entry name" value="P3 PROTEIN"/>
    <property type="match status" value="1"/>
</dbReference>
<protein>
    <submittedName>
        <fullName evidence="6">BASS family bile acid:Na+ symporter</fullName>
    </submittedName>
</protein>
<evidence type="ECO:0000256" key="5">
    <source>
        <dbReference type="SAM" id="Phobius"/>
    </source>
</evidence>
<dbReference type="GO" id="GO:0016020">
    <property type="term" value="C:membrane"/>
    <property type="evidence" value="ECO:0007669"/>
    <property type="project" value="UniProtKB-SubCell"/>
</dbReference>
<feature type="transmembrane region" description="Helical" evidence="5">
    <location>
        <begin position="37"/>
        <end position="61"/>
    </location>
</feature>
<dbReference type="InterPro" id="IPR038770">
    <property type="entry name" value="Na+/solute_symporter_sf"/>
</dbReference>
<keyword evidence="2 5" id="KW-0812">Transmembrane</keyword>
<evidence type="ECO:0000313" key="6">
    <source>
        <dbReference type="EMBL" id="PTX54191.1"/>
    </source>
</evidence>
<sequence>MDILVTVVLPLSLAVIMFSLGVGLVPADFRRVAERGWVFAIGALCQLALIPLVAYLVIMIFGLSGAIAAGVMLLALCPGGVTSNVVSRLAGGDVALSVSLTALISLISIVTVPLLVGWSVRHFMGESAPDFSVTSLALAMVLITALPVAIGMGVRALAPDFANRAEPGLLKLASALFVLIILAAIASNWDLFVENFASLGPALATLNIVTMLGGLMIAAALGLTRAEQKTISIEVGIQNGTLGITLAPIIAGVASGIPTIGLPSAIYGVVMYLTATPFVLWLRRRAS</sequence>
<dbReference type="PANTHER" id="PTHR10361">
    <property type="entry name" value="SODIUM-BILE ACID COTRANSPORTER"/>
    <property type="match status" value="1"/>
</dbReference>
<dbReference type="EMBL" id="QBKS01000002">
    <property type="protein sequence ID" value="PTX54191.1"/>
    <property type="molecule type" value="Genomic_DNA"/>
</dbReference>
<comment type="caution">
    <text evidence="6">The sequence shown here is derived from an EMBL/GenBank/DDBJ whole genome shotgun (WGS) entry which is preliminary data.</text>
</comment>
<dbReference type="AlphaFoldDB" id="A0A2T6BDQ2"/>
<evidence type="ECO:0000256" key="2">
    <source>
        <dbReference type="ARBA" id="ARBA00022692"/>
    </source>
</evidence>
<feature type="transmembrane region" description="Helical" evidence="5">
    <location>
        <begin position="136"/>
        <end position="157"/>
    </location>
</feature>
<proteinExistence type="predicted"/>
<keyword evidence="7" id="KW-1185">Reference proteome</keyword>
<dbReference type="RefSeq" id="WP_107846547.1">
    <property type="nucleotide sequence ID" value="NZ_QBKS01000002.1"/>
</dbReference>